<keyword evidence="9" id="KW-1133">Transmembrane helix</keyword>
<keyword evidence="11" id="KW-1185">Reference proteome</keyword>
<keyword evidence="9" id="KW-0812">Transmembrane</keyword>
<dbReference type="AlphaFoldDB" id="A0A200QWW4"/>
<dbReference type="InParanoid" id="A0A200QWW4"/>
<dbReference type="Gene3D" id="2.160.20.10">
    <property type="entry name" value="Single-stranded right-handed beta-helix, Pectin lyase-like"/>
    <property type="match status" value="1"/>
</dbReference>
<dbReference type="OrthoDB" id="187139at2759"/>
<dbReference type="GO" id="GO:0005975">
    <property type="term" value="P:carbohydrate metabolic process"/>
    <property type="evidence" value="ECO:0007669"/>
    <property type="project" value="InterPro"/>
</dbReference>
<dbReference type="InterPro" id="IPR011050">
    <property type="entry name" value="Pectin_lyase_fold/virulence"/>
</dbReference>
<dbReference type="SMART" id="SM00710">
    <property type="entry name" value="PbH1"/>
    <property type="match status" value="4"/>
</dbReference>
<evidence type="ECO:0000313" key="10">
    <source>
        <dbReference type="EMBL" id="OVA14949.1"/>
    </source>
</evidence>
<gene>
    <name evidence="10" type="ORF">BVC80_8959g6</name>
</gene>
<dbReference type="EMBL" id="MVGT01000933">
    <property type="protein sequence ID" value="OVA14949.1"/>
    <property type="molecule type" value="Genomic_DNA"/>
</dbReference>
<reference evidence="10 11" key="1">
    <citation type="journal article" date="2017" name="Mol. Plant">
        <title>The Genome of Medicinal Plant Macleaya cordata Provides New Insights into Benzylisoquinoline Alkaloids Metabolism.</title>
        <authorList>
            <person name="Liu X."/>
            <person name="Liu Y."/>
            <person name="Huang P."/>
            <person name="Ma Y."/>
            <person name="Qing Z."/>
            <person name="Tang Q."/>
            <person name="Cao H."/>
            <person name="Cheng P."/>
            <person name="Zheng Y."/>
            <person name="Yuan Z."/>
            <person name="Zhou Y."/>
            <person name="Liu J."/>
            <person name="Tang Z."/>
            <person name="Zhuo Y."/>
            <person name="Zhang Y."/>
            <person name="Yu L."/>
            <person name="Huang J."/>
            <person name="Yang P."/>
            <person name="Peng Q."/>
            <person name="Zhang J."/>
            <person name="Jiang W."/>
            <person name="Zhang Z."/>
            <person name="Lin K."/>
            <person name="Ro D.K."/>
            <person name="Chen X."/>
            <person name="Xiong X."/>
            <person name="Shang Y."/>
            <person name="Huang S."/>
            <person name="Zeng J."/>
        </authorList>
    </citation>
    <scope>NUCLEOTIDE SEQUENCE [LARGE SCALE GENOMIC DNA]</scope>
    <source>
        <strain evidence="11">cv. BLH2017</strain>
        <tissue evidence="10">Root</tissue>
    </source>
</reference>
<protein>
    <submittedName>
        <fullName evidence="10">Glycoside hydrolase</fullName>
    </submittedName>
</protein>
<evidence type="ECO:0000256" key="6">
    <source>
        <dbReference type="ARBA" id="ARBA00023295"/>
    </source>
</evidence>
<keyword evidence="6 8" id="KW-0326">Glycosidase</keyword>
<feature type="transmembrane region" description="Helical" evidence="9">
    <location>
        <begin position="12"/>
        <end position="33"/>
    </location>
</feature>
<dbReference type="GO" id="GO:0004650">
    <property type="term" value="F:polygalacturonase activity"/>
    <property type="evidence" value="ECO:0007669"/>
    <property type="project" value="InterPro"/>
</dbReference>
<dbReference type="OMA" id="TIQRITC"/>
<name>A0A200QWW4_MACCD</name>
<evidence type="ECO:0000256" key="1">
    <source>
        <dbReference type="ARBA" id="ARBA00004191"/>
    </source>
</evidence>
<evidence type="ECO:0000256" key="4">
    <source>
        <dbReference type="ARBA" id="ARBA00022525"/>
    </source>
</evidence>
<dbReference type="Proteomes" id="UP000195402">
    <property type="component" value="Unassembled WGS sequence"/>
</dbReference>
<dbReference type="InterPro" id="IPR006626">
    <property type="entry name" value="PbH1"/>
</dbReference>
<dbReference type="Pfam" id="PF00295">
    <property type="entry name" value="Glyco_hydro_28"/>
    <property type="match status" value="1"/>
</dbReference>
<comment type="caution">
    <text evidence="10">The sequence shown here is derived from an EMBL/GenBank/DDBJ whole genome shotgun (WGS) entry which is preliminary data.</text>
</comment>
<dbReference type="SUPFAM" id="SSF51126">
    <property type="entry name" value="Pectin lyase-like"/>
    <property type="match status" value="1"/>
</dbReference>
<dbReference type="STRING" id="56857.A0A200QWW4"/>
<accession>A0A200QWW4</accession>
<comment type="subcellular location">
    <subcellularLocation>
        <location evidence="1">Secreted</location>
        <location evidence="1">Cell wall</location>
    </subcellularLocation>
</comment>
<dbReference type="FunFam" id="2.160.20.10:FF:000004">
    <property type="entry name" value="Pectin lyase-like superfamily protein"/>
    <property type="match status" value="1"/>
</dbReference>
<keyword evidence="7" id="KW-0961">Cell wall biogenesis/degradation</keyword>
<dbReference type="InterPro" id="IPR000743">
    <property type="entry name" value="Glyco_hydro_28"/>
</dbReference>
<organism evidence="10 11">
    <name type="scientific">Macleaya cordata</name>
    <name type="common">Five-seeded plume-poppy</name>
    <name type="synonym">Bocconia cordata</name>
    <dbReference type="NCBI Taxonomy" id="56857"/>
    <lineage>
        <taxon>Eukaryota</taxon>
        <taxon>Viridiplantae</taxon>
        <taxon>Streptophyta</taxon>
        <taxon>Embryophyta</taxon>
        <taxon>Tracheophyta</taxon>
        <taxon>Spermatophyta</taxon>
        <taxon>Magnoliopsida</taxon>
        <taxon>Ranunculales</taxon>
        <taxon>Papaveraceae</taxon>
        <taxon>Papaveroideae</taxon>
        <taxon>Macleaya</taxon>
    </lineage>
</organism>
<dbReference type="GO" id="GO:0071555">
    <property type="term" value="P:cell wall organization"/>
    <property type="evidence" value="ECO:0007669"/>
    <property type="project" value="UniProtKB-KW"/>
</dbReference>
<keyword evidence="5 8" id="KW-0378">Hydrolase</keyword>
<keyword evidence="9" id="KW-0472">Membrane</keyword>
<evidence type="ECO:0000313" key="11">
    <source>
        <dbReference type="Proteomes" id="UP000195402"/>
    </source>
</evidence>
<evidence type="ECO:0000256" key="8">
    <source>
        <dbReference type="RuleBase" id="RU361169"/>
    </source>
</evidence>
<evidence type="ECO:0000256" key="5">
    <source>
        <dbReference type="ARBA" id="ARBA00022801"/>
    </source>
</evidence>
<keyword evidence="4" id="KW-0964">Secreted</keyword>
<dbReference type="InterPro" id="IPR012334">
    <property type="entry name" value="Pectin_lyas_fold"/>
</dbReference>
<sequence>MALVGLVSRSSNISLLPAATVFFIIIPFLTLMINADKMIANNVADFGAKGDGKSDASRAFLRAWAASCNSMEPSTVYVPHKNKYLLNQTVFQGPCKNSRLTFRIDGTLIAPDYKKMGSSVENWLMFDMVQGLSIIGGLLDGKGSSLYAYKATKQGCPKGPTSLAFFSSKNIQVQNLTSINAKLFHIIVNKCQNVILQGIKIRAPQDSPNTEGIHIQNSLNVRVLNTSIKTGDDCISIGPDIQNLWVQRIACGPGHGISIENLGKDHEEEGVQNVMVKNVVFTGTQNGLRIISWRRPSNGFVRGVVFKQVVMNNVQNPILIDQNYCPPSNEEGCLIGQNSGIQISRVTFANIKGTSTTQVAMKFDCSKTSPCNGINVENIMLTYRQQHQQLAAAKSFCQNAHGFARGSVLPPSCL</sequence>
<evidence type="ECO:0000256" key="7">
    <source>
        <dbReference type="ARBA" id="ARBA00023316"/>
    </source>
</evidence>
<comment type="similarity">
    <text evidence="2 8">Belongs to the glycosyl hydrolase 28 family.</text>
</comment>
<evidence type="ECO:0000256" key="2">
    <source>
        <dbReference type="ARBA" id="ARBA00008834"/>
    </source>
</evidence>
<keyword evidence="3" id="KW-0134">Cell wall</keyword>
<dbReference type="PANTHER" id="PTHR31375">
    <property type="match status" value="1"/>
</dbReference>
<evidence type="ECO:0000256" key="9">
    <source>
        <dbReference type="SAM" id="Phobius"/>
    </source>
</evidence>
<proteinExistence type="inferred from homology"/>
<evidence type="ECO:0000256" key="3">
    <source>
        <dbReference type="ARBA" id="ARBA00022512"/>
    </source>
</evidence>